<feature type="compositionally biased region" description="Polar residues" evidence="1">
    <location>
        <begin position="551"/>
        <end position="572"/>
    </location>
</feature>
<feature type="compositionally biased region" description="Low complexity" evidence="1">
    <location>
        <begin position="33"/>
        <end position="50"/>
    </location>
</feature>
<feature type="compositionally biased region" description="Pro residues" evidence="1">
    <location>
        <begin position="16"/>
        <end position="27"/>
    </location>
</feature>
<gene>
    <name evidence="2" type="ORF">B9Z19DRAFT_1072998</name>
</gene>
<proteinExistence type="predicted"/>
<dbReference type="OrthoDB" id="5324692at2759"/>
<name>A0A2T7A6E5_TUBBO</name>
<feature type="region of interest" description="Disordered" evidence="1">
    <location>
        <begin position="1"/>
        <end position="576"/>
    </location>
</feature>
<accession>A0A2T7A6E5</accession>
<dbReference type="EMBL" id="NESQ01000015">
    <property type="protein sequence ID" value="PUU83290.1"/>
    <property type="molecule type" value="Genomic_DNA"/>
</dbReference>
<reference evidence="2 3" key="1">
    <citation type="submission" date="2017-04" db="EMBL/GenBank/DDBJ databases">
        <title>Draft genome sequence of Tuber borchii Vittad., a whitish edible truffle.</title>
        <authorList>
            <consortium name="DOE Joint Genome Institute"/>
            <person name="Murat C."/>
            <person name="Kuo A."/>
            <person name="Barry K.W."/>
            <person name="Clum A."/>
            <person name="Dockter R.B."/>
            <person name="Fauchery L."/>
            <person name="Iotti M."/>
            <person name="Kohler A."/>
            <person name="Labutti K."/>
            <person name="Lindquist E.A."/>
            <person name="Lipzen A."/>
            <person name="Ohm R.A."/>
            <person name="Wang M."/>
            <person name="Grigoriev I.V."/>
            <person name="Zambonelli A."/>
            <person name="Martin F.M."/>
        </authorList>
    </citation>
    <scope>NUCLEOTIDE SEQUENCE [LARGE SCALE GENOMIC DNA]</scope>
    <source>
        <strain evidence="2 3">Tbo3840</strain>
    </source>
</reference>
<evidence type="ECO:0000313" key="2">
    <source>
        <dbReference type="EMBL" id="PUU83290.1"/>
    </source>
</evidence>
<evidence type="ECO:0000256" key="1">
    <source>
        <dbReference type="SAM" id="MobiDB-lite"/>
    </source>
</evidence>
<keyword evidence="3" id="KW-1185">Reference proteome</keyword>
<evidence type="ECO:0008006" key="4">
    <source>
        <dbReference type="Google" id="ProtNLM"/>
    </source>
</evidence>
<comment type="caution">
    <text evidence="2">The sequence shown here is derived from an EMBL/GenBank/DDBJ whole genome shotgun (WGS) entry which is preliminary data.</text>
</comment>
<feature type="compositionally biased region" description="Polar residues" evidence="1">
    <location>
        <begin position="91"/>
        <end position="110"/>
    </location>
</feature>
<evidence type="ECO:0000313" key="3">
    <source>
        <dbReference type="Proteomes" id="UP000244722"/>
    </source>
</evidence>
<feature type="compositionally biased region" description="Polar residues" evidence="1">
    <location>
        <begin position="155"/>
        <end position="165"/>
    </location>
</feature>
<protein>
    <recommendedName>
        <fullName evidence="4">Integral membrane protein</fullName>
    </recommendedName>
</protein>
<dbReference type="Proteomes" id="UP000244722">
    <property type="component" value="Unassembled WGS sequence"/>
</dbReference>
<dbReference type="AlphaFoldDB" id="A0A2T7A6E5"/>
<organism evidence="2 3">
    <name type="scientific">Tuber borchii</name>
    <name type="common">White truffle</name>
    <dbReference type="NCBI Taxonomy" id="42251"/>
    <lineage>
        <taxon>Eukaryota</taxon>
        <taxon>Fungi</taxon>
        <taxon>Dikarya</taxon>
        <taxon>Ascomycota</taxon>
        <taxon>Pezizomycotina</taxon>
        <taxon>Pezizomycetes</taxon>
        <taxon>Pezizales</taxon>
        <taxon>Tuberaceae</taxon>
        <taxon>Tuber</taxon>
    </lineage>
</organism>
<sequence length="1140" mass="125938">MSSGNSDGSAGGPYRYEPPPPPPPPAPPHHRPLPGNRSLNTNNASNNAGSEQSPTTPSHRRLPSVFDRLQRGRVSQPSPPISPLTRAPGAEQTSTRGSRSGGHTASTHDQPNAHANPRRSSHSAHGPVNVGQELPARASRPRAGTYHGHQPPPQSVSQYNSQPTNMAPAPNPLHPLDEFWLDASRRRANSTSRATARRKNSYPPPPSVEDAAESEESDLESRTSSQQVSSNPPRPEKPPPPRRQPSSGRPPGADKPVGPGEKFSAGTEALEKNETPPPEIHVRVPRPYGSQAGPRPNAENEWAFPAPPPLVRSDTEVSLPPQIPTREPRPYGSQPVPQFAPGGLPPDSLPKLQRTDTNISLPPEIPAREPRPYGSQGSAQPTDRDNEWDFVPGRLGRTDTDTSLPPQIPSRQPRPYGSQPQNAAAGNTPRLATHLKRTDTDTSLPPELPGREPQPYASIKRTDTDTSLPPELPGREPQPYSKIERSDTDTSLPAELPSRQPRPYFTQGPGSACEGEELSTSDRPGSPLGIPTREPRPYSSQGSRTSEKTHPSGTQRSSTVPPEAPPSTNRDLSPQELARLPPCPKYNFTHWGTWFQLPFVSGFDICAHCYYTHIHESQFGHYFSQAEKEHNVEKSCDFHTPRMQELWAVAIRTQSFEPVANYMERRVRIPDCKGHEAGVCDNWWGVPSEIPDFAVCEACYNDIVLASPFASRFVPLDPRPEDIETMCDLAVPGLKKRFLRLIDPESPTHGNTWKDFVRSATYRITEVPKCVGTSYVGGPRNWWTTKKPISGFVICEACYLDEIELSPWREKFIPTPAKQPRSVKWSCDFTMVGVALAWEVSLSKNVKNFDHFWWCADATMKWHPCESEVLDGAQWYKISGIDNFTVCPTCFFTVIVAAGFGRHFYVEQYPPGAHSSCDMGPESPRHKRLLAKLAESLDLGDFSKFKEFAYTRSLFPPCPEDTGVTGRKWYGTDSFIVCEECYVDVVKPSSLASALTLHGTLIEDSASCDIYSPRMKRIWAEACQLNDVGHFAASAKHRAEVYFRVKPAMSQVRALLQMQRNVGGMYPSASAAAGNSAGYKHVVTEFNGYSYGNSVVGYGFESLQEVEAATMRKRANSTGVGDPALWQELFMLEQEWKAVE</sequence>
<dbReference type="STRING" id="42251.A0A2T7A6E5"/>